<gene>
    <name evidence="2" type="ORF">PMIN01_11211</name>
</gene>
<feature type="signal peptide" evidence="1">
    <location>
        <begin position="1"/>
        <end position="27"/>
    </location>
</feature>
<evidence type="ECO:0000313" key="3">
    <source>
        <dbReference type="Proteomes" id="UP000756921"/>
    </source>
</evidence>
<protein>
    <submittedName>
        <fullName evidence="2">Secreted protein</fullName>
    </submittedName>
</protein>
<proteinExistence type="predicted"/>
<evidence type="ECO:0000256" key="1">
    <source>
        <dbReference type="SAM" id="SignalP"/>
    </source>
</evidence>
<sequence>MRIQLPVNARMMVFVSFLLGLLNAGSAIALGENRTDPSFDAVVDKGTFLNPSKNVRPKFRYWIPDASVDTEVVAQDVQSAAEVGCGGLELLGYYLYGGPPGNGAGRDTYAPVDWAQYGFGTSAWHEVFRAFVNAHRENDLIMDFAMGPNQGTGVPAPIEEDGLMWDISAYNITVPIGGNFDGVLPGWGLGKLQAAVSATILGSQNFTSNNPSGGLPGDQRLNRTQVTLSATSLTDVTKQVDGSGHLKLDFSEANITIAGGVKHIVFAVYLYKSLFRAQQGPLEVGGPQNQPDSYINNGSWAVDHFSALGAQVMTNFWEQHILNNGTKDLLQQVGNYGWEDSVEIQANVYWTQNLSSIFEEQNKYSINKWIPILFHLNGKKQQSNPGVWYVTDEPDSGNAHIADYRATLAKQYQVYESAITKWLNEYLGLQFSAQLSYNLPMDMLANIPSVDAPETESLDFSDLIDGYRQYSGPANLARRRVISSECGAVRGEAYAETLPEILWKVKRSYAGSVNQFVFHGFPYSGNYGNTTWPTWSIFTYQYSAMHGPHEPAWDFYRDQFDFIARNNWVFQTGIPRMDIAIWQKMTTYPGHIEARTYQPTDLEEAGYAYEYLSPDNLDLPAAKVVDGVLAPDAQAFKALVLRQNDSLTLKGVSKLVEFANAGLPIVFAGGKPSMLVGTVAPTAQRQVLHDIDTISRLPNVHVTDSYFVASTIASLEIQPLTKVSTNTSWHTYWRSDPTTDTDYVFVYNDAMYEPPGQGPSTGTIHFQSTKIPYEYNAWTGEKSPILPYAKTNTSTTIHFRLAGNQSTIVAFEPPLHDVPAPEPVSYSAPDVLGISFKNGTAVLKTACASTPAFTLNNWSLTVEHWDPPVDLYNYTSGALKHNTTHHLPSLVSWIDILGLQNVSGRGYYSTTFVWPPNTPASAGPGSSPKGAFIDFGPVYHTLRASLNGRPLPPLDVAAARADIADYLVEGVNRVDAVVATPLGNVLRPIWTFLESSGEGPGSPDAGLEHGFMPPPQGRYGLGAVRLVPYMEVVVE</sequence>
<dbReference type="AlphaFoldDB" id="A0A9P6KKY8"/>
<organism evidence="2 3">
    <name type="scientific">Paraphaeosphaeria minitans</name>
    <dbReference type="NCBI Taxonomy" id="565426"/>
    <lineage>
        <taxon>Eukaryota</taxon>
        <taxon>Fungi</taxon>
        <taxon>Dikarya</taxon>
        <taxon>Ascomycota</taxon>
        <taxon>Pezizomycotina</taxon>
        <taxon>Dothideomycetes</taxon>
        <taxon>Pleosporomycetidae</taxon>
        <taxon>Pleosporales</taxon>
        <taxon>Massarineae</taxon>
        <taxon>Didymosphaeriaceae</taxon>
        <taxon>Paraphaeosphaeria</taxon>
    </lineage>
</organism>
<reference evidence="2" key="1">
    <citation type="journal article" date="2020" name="Mol. Plant Microbe Interact.">
        <title>Genome Sequence of the Biocontrol Agent Coniothyrium minitans strain Conio (IMI 134523).</title>
        <authorList>
            <person name="Patel D."/>
            <person name="Shittu T.A."/>
            <person name="Baroncelli R."/>
            <person name="Muthumeenakshi S."/>
            <person name="Osborne T.H."/>
            <person name="Janganan T.K."/>
            <person name="Sreenivasaprasad S."/>
        </authorList>
    </citation>
    <scope>NUCLEOTIDE SEQUENCE</scope>
    <source>
        <strain evidence="2">Conio</strain>
    </source>
</reference>
<dbReference type="EMBL" id="WJXW01000014">
    <property type="protein sequence ID" value="KAF9730342.1"/>
    <property type="molecule type" value="Genomic_DNA"/>
</dbReference>
<evidence type="ECO:0000313" key="2">
    <source>
        <dbReference type="EMBL" id="KAF9730342.1"/>
    </source>
</evidence>
<accession>A0A9P6KKY8</accession>
<dbReference type="Proteomes" id="UP000756921">
    <property type="component" value="Unassembled WGS sequence"/>
</dbReference>
<dbReference type="PANTHER" id="PTHR36848:SF2">
    <property type="entry name" value="SECRETED PROTEIN"/>
    <property type="match status" value="1"/>
</dbReference>
<name>A0A9P6KKY8_9PLEO</name>
<dbReference type="OrthoDB" id="2588159at2759"/>
<keyword evidence="3" id="KW-1185">Reference proteome</keyword>
<dbReference type="PANTHER" id="PTHR36848">
    <property type="entry name" value="DNA-BINDING PROTEIN (PUTATIVE SECRETED PROTEIN)-RELATED"/>
    <property type="match status" value="1"/>
</dbReference>
<comment type="caution">
    <text evidence="2">The sequence shown here is derived from an EMBL/GenBank/DDBJ whole genome shotgun (WGS) entry which is preliminary data.</text>
</comment>
<feature type="chain" id="PRO_5040184996" evidence="1">
    <location>
        <begin position="28"/>
        <end position="1035"/>
    </location>
</feature>
<dbReference type="Pfam" id="PF17132">
    <property type="entry name" value="Glyco_hydro_106"/>
    <property type="match status" value="1"/>
</dbReference>
<keyword evidence="1" id="KW-0732">Signal</keyword>
<dbReference type="InterPro" id="IPR053161">
    <property type="entry name" value="Ulvan_degrading_GH"/>
</dbReference>